<accession>A0A2P5BY64</accession>
<dbReference type="AlphaFoldDB" id="A0A2P5BY64"/>
<dbReference type="EMBL" id="JXTC01000440">
    <property type="protein sequence ID" value="PON53737.1"/>
    <property type="molecule type" value="Genomic_DNA"/>
</dbReference>
<protein>
    <submittedName>
        <fullName evidence="1">Uncharacterized protein</fullName>
    </submittedName>
</protein>
<sequence>MQQTLLPKARIQGFVCGWRMEIVNLYRYVFSNEWLDFSMRYYFNVELKNCMVFNCEAYFERIFVFPF</sequence>
<keyword evidence="2" id="KW-1185">Reference proteome</keyword>
<gene>
    <name evidence="1" type="ORF">TorRG33x02_304230</name>
</gene>
<name>A0A2P5BY64_TREOI</name>
<reference evidence="2" key="1">
    <citation type="submission" date="2016-06" db="EMBL/GenBank/DDBJ databases">
        <title>Parallel loss of symbiosis genes in relatives of nitrogen-fixing non-legume Parasponia.</title>
        <authorList>
            <person name="Van Velzen R."/>
            <person name="Holmer R."/>
            <person name="Bu F."/>
            <person name="Rutten L."/>
            <person name="Van Zeijl A."/>
            <person name="Liu W."/>
            <person name="Santuari L."/>
            <person name="Cao Q."/>
            <person name="Sharma T."/>
            <person name="Shen D."/>
            <person name="Roswanjaya Y."/>
            <person name="Wardhani T."/>
            <person name="Kalhor M.S."/>
            <person name="Jansen J."/>
            <person name="Van den Hoogen J."/>
            <person name="Gungor B."/>
            <person name="Hartog M."/>
            <person name="Hontelez J."/>
            <person name="Verver J."/>
            <person name="Yang W.-C."/>
            <person name="Schijlen E."/>
            <person name="Repin R."/>
            <person name="Schilthuizen M."/>
            <person name="Schranz E."/>
            <person name="Heidstra R."/>
            <person name="Miyata K."/>
            <person name="Fedorova E."/>
            <person name="Kohlen W."/>
            <person name="Bisseling T."/>
            <person name="Smit S."/>
            <person name="Geurts R."/>
        </authorList>
    </citation>
    <scope>NUCLEOTIDE SEQUENCE [LARGE SCALE GENOMIC DNA]</scope>
    <source>
        <strain evidence="2">cv. RG33-2</strain>
    </source>
</reference>
<organism evidence="1 2">
    <name type="scientific">Trema orientale</name>
    <name type="common">Charcoal tree</name>
    <name type="synonym">Celtis orientalis</name>
    <dbReference type="NCBI Taxonomy" id="63057"/>
    <lineage>
        <taxon>Eukaryota</taxon>
        <taxon>Viridiplantae</taxon>
        <taxon>Streptophyta</taxon>
        <taxon>Embryophyta</taxon>
        <taxon>Tracheophyta</taxon>
        <taxon>Spermatophyta</taxon>
        <taxon>Magnoliopsida</taxon>
        <taxon>eudicotyledons</taxon>
        <taxon>Gunneridae</taxon>
        <taxon>Pentapetalae</taxon>
        <taxon>rosids</taxon>
        <taxon>fabids</taxon>
        <taxon>Rosales</taxon>
        <taxon>Cannabaceae</taxon>
        <taxon>Trema</taxon>
    </lineage>
</organism>
<comment type="caution">
    <text evidence="1">The sequence shown here is derived from an EMBL/GenBank/DDBJ whole genome shotgun (WGS) entry which is preliminary data.</text>
</comment>
<dbReference type="InParanoid" id="A0A2P5BY64"/>
<evidence type="ECO:0000313" key="2">
    <source>
        <dbReference type="Proteomes" id="UP000237000"/>
    </source>
</evidence>
<evidence type="ECO:0000313" key="1">
    <source>
        <dbReference type="EMBL" id="PON53737.1"/>
    </source>
</evidence>
<dbReference type="Proteomes" id="UP000237000">
    <property type="component" value="Unassembled WGS sequence"/>
</dbReference>
<proteinExistence type="predicted"/>